<evidence type="ECO:0000256" key="1">
    <source>
        <dbReference type="SAM" id="Coils"/>
    </source>
</evidence>
<dbReference type="EMBL" id="ML210485">
    <property type="protein sequence ID" value="TFK17608.1"/>
    <property type="molecule type" value="Genomic_DNA"/>
</dbReference>
<dbReference type="InterPro" id="IPR008984">
    <property type="entry name" value="SMAD_FHA_dom_sf"/>
</dbReference>
<feature type="domain" description="FHA" evidence="3">
    <location>
        <begin position="42"/>
        <end position="98"/>
    </location>
</feature>
<dbReference type="SUPFAM" id="SSF49879">
    <property type="entry name" value="SMAD/FHA domain"/>
    <property type="match status" value="1"/>
</dbReference>
<organism evidence="4 5">
    <name type="scientific">Coprinopsis marcescibilis</name>
    <name type="common">Agaric fungus</name>
    <name type="synonym">Psathyrella marcescibilis</name>
    <dbReference type="NCBI Taxonomy" id="230819"/>
    <lineage>
        <taxon>Eukaryota</taxon>
        <taxon>Fungi</taxon>
        <taxon>Dikarya</taxon>
        <taxon>Basidiomycota</taxon>
        <taxon>Agaricomycotina</taxon>
        <taxon>Agaricomycetes</taxon>
        <taxon>Agaricomycetidae</taxon>
        <taxon>Agaricales</taxon>
        <taxon>Agaricineae</taxon>
        <taxon>Psathyrellaceae</taxon>
        <taxon>Coprinopsis</taxon>
    </lineage>
</organism>
<evidence type="ECO:0000259" key="3">
    <source>
        <dbReference type="PROSITE" id="PS50006"/>
    </source>
</evidence>
<reference evidence="4 5" key="1">
    <citation type="journal article" date="2019" name="Nat. Ecol. Evol.">
        <title>Megaphylogeny resolves global patterns of mushroom evolution.</title>
        <authorList>
            <person name="Varga T."/>
            <person name="Krizsan K."/>
            <person name="Foldi C."/>
            <person name="Dima B."/>
            <person name="Sanchez-Garcia M."/>
            <person name="Sanchez-Ramirez S."/>
            <person name="Szollosi G.J."/>
            <person name="Szarkandi J.G."/>
            <person name="Papp V."/>
            <person name="Albert L."/>
            <person name="Andreopoulos W."/>
            <person name="Angelini C."/>
            <person name="Antonin V."/>
            <person name="Barry K.W."/>
            <person name="Bougher N.L."/>
            <person name="Buchanan P."/>
            <person name="Buyck B."/>
            <person name="Bense V."/>
            <person name="Catcheside P."/>
            <person name="Chovatia M."/>
            <person name="Cooper J."/>
            <person name="Damon W."/>
            <person name="Desjardin D."/>
            <person name="Finy P."/>
            <person name="Geml J."/>
            <person name="Haridas S."/>
            <person name="Hughes K."/>
            <person name="Justo A."/>
            <person name="Karasinski D."/>
            <person name="Kautmanova I."/>
            <person name="Kiss B."/>
            <person name="Kocsube S."/>
            <person name="Kotiranta H."/>
            <person name="LaButti K.M."/>
            <person name="Lechner B.E."/>
            <person name="Liimatainen K."/>
            <person name="Lipzen A."/>
            <person name="Lukacs Z."/>
            <person name="Mihaltcheva S."/>
            <person name="Morgado L.N."/>
            <person name="Niskanen T."/>
            <person name="Noordeloos M.E."/>
            <person name="Ohm R.A."/>
            <person name="Ortiz-Santana B."/>
            <person name="Ovrebo C."/>
            <person name="Racz N."/>
            <person name="Riley R."/>
            <person name="Savchenko A."/>
            <person name="Shiryaev A."/>
            <person name="Soop K."/>
            <person name="Spirin V."/>
            <person name="Szebenyi C."/>
            <person name="Tomsovsky M."/>
            <person name="Tulloss R.E."/>
            <person name="Uehling J."/>
            <person name="Grigoriev I.V."/>
            <person name="Vagvolgyi C."/>
            <person name="Papp T."/>
            <person name="Martin F.M."/>
            <person name="Miettinen O."/>
            <person name="Hibbett D.S."/>
            <person name="Nagy L.G."/>
        </authorList>
    </citation>
    <scope>NUCLEOTIDE SEQUENCE [LARGE SCALE GENOMIC DNA]</scope>
    <source>
        <strain evidence="4 5">CBS 121175</strain>
    </source>
</reference>
<dbReference type="Pfam" id="PF00498">
    <property type="entry name" value="FHA"/>
    <property type="match status" value="1"/>
</dbReference>
<feature type="region of interest" description="Disordered" evidence="2">
    <location>
        <begin position="160"/>
        <end position="223"/>
    </location>
</feature>
<dbReference type="SMART" id="SM00240">
    <property type="entry name" value="FHA"/>
    <property type="match status" value="1"/>
</dbReference>
<dbReference type="InterPro" id="IPR051176">
    <property type="entry name" value="Cent_Immune-Sig_Mod"/>
</dbReference>
<feature type="compositionally biased region" description="Low complexity" evidence="2">
    <location>
        <begin position="194"/>
        <end position="209"/>
    </location>
</feature>
<accession>A0A5C3KCG2</accession>
<feature type="compositionally biased region" description="Basic and acidic residues" evidence="2">
    <location>
        <begin position="357"/>
        <end position="373"/>
    </location>
</feature>
<feature type="compositionally biased region" description="Acidic residues" evidence="2">
    <location>
        <begin position="374"/>
        <end position="395"/>
    </location>
</feature>
<dbReference type="OrthoDB" id="687730at2759"/>
<dbReference type="AlphaFoldDB" id="A0A5C3KCG2"/>
<dbReference type="InterPro" id="IPR000253">
    <property type="entry name" value="FHA_dom"/>
</dbReference>
<feature type="compositionally biased region" description="Basic residues" evidence="2">
    <location>
        <begin position="720"/>
        <end position="736"/>
    </location>
</feature>
<feature type="region of interest" description="Disordered" evidence="2">
    <location>
        <begin position="693"/>
        <end position="827"/>
    </location>
</feature>
<feature type="compositionally biased region" description="Basic and acidic residues" evidence="2">
    <location>
        <begin position="810"/>
        <end position="821"/>
    </location>
</feature>
<dbReference type="PROSITE" id="PS50006">
    <property type="entry name" value="FHA_DOMAIN"/>
    <property type="match status" value="1"/>
</dbReference>
<dbReference type="Proteomes" id="UP000307440">
    <property type="component" value="Unassembled WGS sequence"/>
</dbReference>
<dbReference type="Gene3D" id="2.60.200.20">
    <property type="match status" value="1"/>
</dbReference>
<dbReference type="PANTHER" id="PTHR15715">
    <property type="entry name" value="CENTROSOMAL PROTEIN OF 170 KDA"/>
    <property type="match status" value="1"/>
</dbReference>
<feature type="compositionally biased region" description="Polar residues" evidence="2">
    <location>
        <begin position="472"/>
        <end position="482"/>
    </location>
</feature>
<keyword evidence="5" id="KW-1185">Reference proteome</keyword>
<proteinExistence type="predicted"/>
<feature type="compositionally biased region" description="Gly residues" evidence="2">
    <location>
        <begin position="212"/>
        <end position="222"/>
    </location>
</feature>
<feature type="region of interest" description="Disordered" evidence="2">
    <location>
        <begin position="574"/>
        <end position="604"/>
    </location>
</feature>
<evidence type="ECO:0000313" key="4">
    <source>
        <dbReference type="EMBL" id="TFK17608.1"/>
    </source>
</evidence>
<sequence>MPAPAPFSAPITPNLPYPALYLYPLNDSFVPKHIALSHGQHVKIGRQTNAKTAPAERNGYFDSKVLSRQHAEVWEDGGKVFIKDVKSSNGTFINGERLSSEGVESDPFELKSDDIVEFGIDIVGEDNKTIIHHKVAARVLCVFSEQEALIAARAEQFQQQQQQQHQHQHQSGGVSSLGMGQAGPSAINGAQSGFNFNNNPQRRPQMNQPSLGGMGGMGGGMRPPGKSGLTFDVILSRLQGEFQKARETGAELTSVGGILNEAHETLSGGLPTNLPPYPSTLPPVRPVVQEPQPPPAPVPSPPPPPTVPPSVITELQTQLRDTQSSLASEIEKIRALETVRAEQEAVKHEVQTLRQIMEARRRNSESNEPRGGFDVEEDEEGENQQDLVDDDDDDDARSVSSVSTVVPHELESVEEEDEEGLEAANASMETEEREQTAEADAQEEMQRQQTSELGRPITPEPIEGQRRDADSYETSPPHTNGLLSAPRRASPTLSSNTNTNDDLLQERIAQLTAQVSQVMQLTSVFEAQHSVAQSTIQALEKKVEALEAVLAATQEAARSAADSAAASAAAVASVSAASTTPVSTSAPTTNGEKKDEGDSVAEQQSLTDRISEWMKAVDGKWDRVQDEWHAERERLHRAREEWESKIKAVDERVVRLGDEGKERFASLAASISAQAHGDAGGYGGSSHRGLNGDAAMKNGLGLVTPPSPRSIVSESPGRYTNRRRRRRSSGSRGRSRSRSEDGVRGASPSPPERRGSSGTDEADGELHSEAGESSVSGSKVLDNGRTQSHAVRALATPEPSVYKAGSSPVDDEHGSREDLKGGVHTQGLPLHPNNINVQTAMGVLLLSVAAAAVIWKVKPE</sequence>
<name>A0A5C3KCG2_COPMA</name>
<evidence type="ECO:0000256" key="2">
    <source>
        <dbReference type="SAM" id="MobiDB-lite"/>
    </source>
</evidence>
<dbReference type="PANTHER" id="PTHR15715:SF37">
    <property type="entry name" value="LD47843P"/>
    <property type="match status" value="1"/>
</dbReference>
<feature type="region of interest" description="Disordered" evidence="2">
    <location>
        <begin position="264"/>
        <end position="311"/>
    </location>
</feature>
<dbReference type="GO" id="GO:0005737">
    <property type="term" value="C:cytoplasm"/>
    <property type="evidence" value="ECO:0007669"/>
    <property type="project" value="TreeGrafter"/>
</dbReference>
<feature type="region of interest" description="Disordered" evidence="2">
    <location>
        <begin position="357"/>
        <end position="499"/>
    </location>
</feature>
<dbReference type="STRING" id="230819.A0A5C3KCG2"/>
<feature type="compositionally biased region" description="Acidic residues" evidence="2">
    <location>
        <begin position="412"/>
        <end position="421"/>
    </location>
</feature>
<feature type="coiled-coil region" evidence="1">
    <location>
        <begin position="529"/>
        <end position="556"/>
    </location>
</feature>
<feature type="compositionally biased region" description="Low complexity" evidence="2">
    <location>
        <begin position="574"/>
        <end position="589"/>
    </location>
</feature>
<gene>
    <name evidence="4" type="ORF">FA15DRAFT_710632</name>
</gene>
<evidence type="ECO:0000313" key="5">
    <source>
        <dbReference type="Proteomes" id="UP000307440"/>
    </source>
</evidence>
<feature type="compositionally biased region" description="Pro residues" evidence="2">
    <location>
        <begin position="273"/>
        <end position="308"/>
    </location>
</feature>
<feature type="coiled-coil region" evidence="1">
    <location>
        <begin position="632"/>
        <end position="659"/>
    </location>
</feature>
<keyword evidence="1" id="KW-0175">Coiled coil</keyword>
<protein>
    <recommendedName>
        <fullName evidence="3">FHA domain-containing protein</fullName>
    </recommendedName>
</protein>